<dbReference type="InterPro" id="IPR002182">
    <property type="entry name" value="NB-ARC"/>
</dbReference>
<evidence type="ECO:0000256" key="2">
    <source>
        <dbReference type="ARBA" id="ARBA00022741"/>
    </source>
</evidence>
<dbReference type="GO" id="GO:0043531">
    <property type="term" value="F:ADP binding"/>
    <property type="evidence" value="ECO:0007669"/>
    <property type="project" value="InterPro"/>
</dbReference>
<dbReference type="InterPro" id="IPR032675">
    <property type="entry name" value="LRR_dom_sf"/>
</dbReference>
<dbReference type="PANTHER" id="PTHR36766:SF51">
    <property type="entry name" value="DISEASE RESISTANCE RPP13-LIKE PROTEIN 1"/>
    <property type="match status" value="1"/>
</dbReference>
<accession>A0A8S0TJK0</accession>
<sequence length="283" mass="31908">LPTTSLVVESEVYGREEDKEKILKILSVVESNDSQMSVIPIVGMGGVGKTTLVQLVYNDESLKDKFDLKAWACVSDEFDAVKVTKNILEAVSSGEKCDYENFDMLQVKLKGILSNKKFLVVLDDIWNDDYGKWDILRRPFLAGKPGSTIIITTRQESVAKIIGHGELPFPSLISLTFVDMSNWEEWHGIEGVINLPQLQELNIRSCPKLVRVPYLLLPSLCELQAKECNELVLNHMQNLESLTQIRLKKIFGLTSVIKAFVEFPFTLESLSVDECDDVVTLWP</sequence>
<dbReference type="Gene3D" id="3.80.10.10">
    <property type="entry name" value="Ribonuclease Inhibitor"/>
    <property type="match status" value="1"/>
</dbReference>
<evidence type="ECO:0000313" key="7">
    <source>
        <dbReference type="Proteomes" id="UP000594638"/>
    </source>
</evidence>
<dbReference type="SUPFAM" id="SSF52540">
    <property type="entry name" value="P-loop containing nucleoside triphosphate hydrolases"/>
    <property type="match status" value="1"/>
</dbReference>
<dbReference type="Proteomes" id="UP000594638">
    <property type="component" value="Unassembled WGS sequence"/>
</dbReference>
<dbReference type="OrthoDB" id="2973320at2759"/>
<dbReference type="PANTHER" id="PTHR36766">
    <property type="entry name" value="PLANT BROAD-SPECTRUM MILDEW RESISTANCE PROTEIN RPW8"/>
    <property type="match status" value="1"/>
</dbReference>
<dbReference type="GO" id="GO:0005524">
    <property type="term" value="F:ATP binding"/>
    <property type="evidence" value="ECO:0007669"/>
    <property type="project" value="UniProtKB-KW"/>
</dbReference>
<feature type="domain" description="NB-ARC" evidence="5">
    <location>
        <begin position="16"/>
        <end position="164"/>
    </location>
</feature>
<evidence type="ECO:0000256" key="1">
    <source>
        <dbReference type="ARBA" id="ARBA00008894"/>
    </source>
</evidence>
<dbReference type="GO" id="GO:0006952">
    <property type="term" value="P:defense response"/>
    <property type="evidence" value="ECO:0007669"/>
    <property type="project" value="UniProtKB-KW"/>
</dbReference>
<name>A0A8S0TJK0_OLEEU</name>
<evidence type="ECO:0000256" key="4">
    <source>
        <dbReference type="ARBA" id="ARBA00022840"/>
    </source>
</evidence>
<comment type="similarity">
    <text evidence="1">Belongs to the disease resistance NB-LRR family.</text>
</comment>
<dbReference type="EMBL" id="CACTIH010006406">
    <property type="protein sequence ID" value="CAA3004694.1"/>
    <property type="molecule type" value="Genomic_DNA"/>
</dbReference>
<gene>
    <name evidence="6" type="ORF">OLEA9_A011012</name>
</gene>
<dbReference type="Pfam" id="PF00931">
    <property type="entry name" value="NB-ARC"/>
    <property type="match status" value="1"/>
</dbReference>
<organism evidence="6 7">
    <name type="scientific">Olea europaea subsp. europaea</name>
    <dbReference type="NCBI Taxonomy" id="158383"/>
    <lineage>
        <taxon>Eukaryota</taxon>
        <taxon>Viridiplantae</taxon>
        <taxon>Streptophyta</taxon>
        <taxon>Embryophyta</taxon>
        <taxon>Tracheophyta</taxon>
        <taxon>Spermatophyta</taxon>
        <taxon>Magnoliopsida</taxon>
        <taxon>eudicotyledons</taxon>
        <taxon>Gunneridae</taxon>
        <taxon>Pentapetalae</taxon>
        <taxon>asterids</taxon>
        <taxon>lamiids</taxon>
        <taxon>Lamiales</taxon>
        <taxon>Oleaceae</taxon>
        <taxon>Oleeae</taxon>
        <taxon>Olea</taxon>
    </lineage>
</organism>
<dbReference type="Gene3D" id="3.40.50.300">
    <property type="entry name" value="P-loop containing nucleotide triphosphate hydrolases"/>
    <property type="match status" value="1"/>
</dbReference>
<reference evidence="6 7" key="1">
    <citation type="submission" date="2019-12" db="EMBL/GenBank/DDBJ databases">
        <authorList>
            <person name="Alioto T."/>
            <person name="Alioto T."/>
            <person name="Gomez Garrido J."/>
        </authorList>
    </citation>
    <scope>NUCLEOTIDE SEQUENCE [LARGE SCALE GENOMIC DNA]</scope>
</reference>
<feature type="non-terminal residue" evidence="6">
    <location>
        <position position="283"/>
    </location>
</feature>
<dbReference type="FunFam" id="3.40.50.300:FF:001091">
    <property type="entry name" value="Probable disease resistance protein At1g61300"/>
    <property type="match status" value="1"/>
</dbReference>
<proteinExistence type="inferred from homology"/>
<dbReference type="AlphaFoldDB" id="A0A8S0TJK0"/>
<keyword evidence="4" id="KW-0067">ATP-binding</keyword>
<dbReference type="PRINTS" id="PR00364">
    <property type="entry name" value="DISEASERSIST"/>
</dbReference>
<keyword evidence="2" id="KW-0547">Nucleotide-binding</keyword>
<evidence type="ECO:0000256" key="3">
    <source>
        <dbReference type="ARBA" id="ARBA00022821"/>
    </source>
</evidence>
<evidence type="ECO:0000259" key="5">
    <source>
        <dbReference type="Pfam" id="PF00931"/>
    </source>
</evidence>
<dbReference type="InterPro" id="IPR027417">
    <property type="entry name" value="P-loop_NTPase"/>
</dbReference>
<evidence type="ECO:0000313" key="6">
    <source>
        <dbReference type="EMBL" id="CAA3004694.1"/>
    </source>
</evidence>
<keyword evidence="7" id="KW-1185">Reference proteome</keyword>
<keyword evidence="3" id="KW-0611">Plant defense</keyword>
<dbReference type="SUPFAM" id="SSF52058">
    <property type="entry name" value="L domain-like"/>
    <property type="match status" value="1"/>
</dbReference>
<protein>
    <submittedName>
        <fullName evidence="6">Disease resistance RPP13 1</fullName>
    </submittedName>
</protein>
<comment type="caution">
    <text evidence="6">The sequence shown here is derived from an EMBL/GenBank/DDBJ whole genome shotgun (WGS) entry which is preliminary data.</text>
</comment>
<feature type="non-terminal residue" evidence="6">
    <location>
        <position position="1"/>
    </location>
</feature>